<dbReference type="InterPro" id="IPR009061">
    <property type="entry name" value="DNA-bd_dom_put_sf"/>
</dbReference>
<dbReference type="Proteomes" id="UP000257143">
    <property type="component" value="Unassembled WGS sequence"/>
</dbReference>
<feature type="domain" description="HTH merR-type" evidence="1">
    <location>
        <begin position="9"/>
        <end position="50"/>
    </location>
</feature>
<dbReference type="Pfam" id="PF13411">
    <property type="entry name" value="MerR_1"/>
    <property type="match status" value="1"/>
</dbReference>
<name>A0A3D8PQC3_9BACI</name>
<evidence type="ECO:0000259" key="1">
    <source>
        <dbReference type="Pfam" id="PF13411"/>
    </source>
</evidence>
<dbReference type="EMBL" id="PIOC01000019">
    <property type="protein sequence ID" value="RDW17471.1"/>
    <property type="molecule type" value="Genomic_DNA"/>
</dbReference>
<dbReference type="SUPFAM" id="SSF46955">
    <property type="entry name" value="Putative DNA-binding domain"/>
    <property type="match status" value="1"/>
</dbReference>
<evidence type="ECO:0000313" key="2">
    <source>
        <dbReference type="EMBL" id="RDW17471.1"/>
    </source>
</evidence>
<accession>A0A3D8PQC3</accession>
<reference evidence="3" key="1">
    <citation type="submission" date="2017-11" db="EMBL/GenBank/DDBJ databases">
        <authorList>
            <person name="Zhu W."/>
        </authorList>
    </citation>
    <scope>NUCLEOTIDE SEQUENCE [LARGE SCALE GENOMIC DNA]</scope>
    <source>
        <strain evidence="3">CAU 1183</strain>
    </source>
</reference>
<evidence type="ECO:0000313" key="3">
    <source>
        <dbReference type="Proteomes" id="UP000257143"/>
    </source>
</evidence>
<gene>
    <name evidence="2" type="ORF">CWR48_13175</name>
</gene>
<organism evidence="2 3">
    <name type="scientific">Oceanobacillus arenosus</name>
    <dbReference type="NCBI Taxonomy" id="1229153"/>
    <lineage>
        <taxon>Bacteria</taxon>
        <taxon>Bacillati</taxon>
        <taxon>Bacillota</taxon>
        <taxon>Bacilli</taxon>
        <taxon>Bacillales</taxon>
        <taxon>Bacillaceae</taxon>
        <taxon>Oceanobacillus</taxon>
    </lineage>
</organism>
<dbReference type="GO" id="GO:0006355">
    <property type="term" value="P:regulation of DNA-templated transcription"/>
    <property type="evidence" value="ECO:0007669"/>
    <property type="project" value="InterPro"/>
</dbReference>
<comment type="caution">
    <text evidence="2">The sequence shown here is derived from an EMBL/GenBank/DDBJ whole genome shotgun (WGS) entry which is preliminary data.</text>
</comment>
<keyword evidence="3" id="KW-1185">Reference proteome</keyword>
<dbReference type="OrthoDB" id="1894615at2"/>
<dbReference type="Gene3D" id="1.10.1660.10">
    <property type="match status" value="1"/>
</dbReference>
<protein>
    <recommendedName>
        <fullName evidence="1">HTH merR-type domain-containing protein</fullName>
    </recommendedName>
</protein>
<dbReference type="GO" id="GO:0003677">
    <property type="term" value="F:DNA binding"/>
    <property type="evidence" value="ECO:0007669"/>
    <property type="project" value="InterPro"/>
</dbReference>
<proteinExistence type="predicted"/>
<dbReference type="AlphaFoldDB" id="A0A3D8PQC3"/>
<dbReference type="RefSeq" id="WP_115773720.1">
    <property type="nucleotide sequence ID" value="NZ_PIOC01000019.1"/>
</dbReference>
<sequence length="61" mass="7126">MKHIGKTLTNTGLTERTLDYYDESGLIQLSSKMSKVHRLYTTNEMMRLERAFIAKFEGELK</sequence>
<dbReference type="InterPro" id="IPR000551">
    <property type="entry name" value="MerR-type_HTH_dom"/>
</dbReference>